<dbReference type="AlphaFoldDB" id="A0A9D3YY21"/>
<sequence>MAYSDIKSIRWVASKSRAVKAALKDYQATITHLEQVLETSKKTDEKAQAKKLHHEMVQIKFVKYMHLMMDIPTFVTATSQQFQIADLLITECSEAINTFYTQLHVLTVKPGQNLHEFYTEFDPSSRMHKGVRLNGPLPKDFHEDNDIQTFVSKMGDDILHRFENLAEPPICHFKVFIIT</sequence>
<gene>
    <name evidence="1" type="ORF">DPMN_067847</name>
    <name evidence="2" type="ORF">DPMN_099530</name>
</gene>
<dbReference type="EMBL" id="JAIWYP010000014">
    <property type="protein sequence ID" value="KAH3708397.1"/>
    <property type="molecule type" value="Genomic_DNA"/>
</dbReference>
<evidence type="ECO:0000313" key="1">
    <source>
        <dbReference type="EMBL" id="KAH3708397.1"/>
    </source>
</evidence>
<keyword evidence="3" id="KW-1185">Reference proteome</keyword>
<comment type="caution">
    <text evidence="1">The sequence shown here is derived from an EMBL/GenBank/DDBJ whole genome shotgun (WGS) entry which is preliminary data.</text>
</comment>
<evidence type="ECO:0000313" key="3">
    <source>
        <dbReference type="Proteomes" id="UP000828390"/>
    </source>
</evidence>
<dbReference type="Proteomes" id="UP000828390">
    <property type="component" value="Unassembled WGS sequence"/>
</dbReference>
<name>A0A9D3YY21_DREPO</name>
<accession>A0A9D3YY21</accession>
<dbReference type="EMBL" id="JAIWYP010000003">
    <property type="protein sequence ID" value="KAH3856935.1"/>
    <property type="molecule type" value="Genomic_DNA"/>
</dbReference>
<protein>
    <submittedName>
        <fullName evidence="1">Uncharacterized protein</fullName>
    </submittedName>
</protein>
<proteinExistence type="predicted"/>
<evidence type="ECO:0000313" key="2">
    <source>
        <dbReference type="EMBL" id="KAH3856935.1"/>
    </source>
</evidence>
<reference evidence="1" key="2">
    <citation type="submission" date="2020-11" db="EMBL/GenBank/DDBJ databases">
        <authorList>
            <person name="McCartney M.A."/>
            <person name="Auch B."/>
            <person name="Kono T."/>
            <person name="Mallez S."/>
            <person name="Becker A."/>
            <person name="Gohl D.M."/>
            <person name="Silverstein K.A.T."/>
            <person name="Koren S."/>
            <person name="Bechman K.B."/>
            <person name="Herman A."/>
            <person name="Abrahante J.E."/>
            <person name="Garbe J."/>
        </authorList>
    </citation>
    <scope>NUCLEOTIDE SEQUENCE</scope>
    <source>
        <strain evidence="1">Duluth1</strain>
        <tissue evidence="1">Whole animal</tissue>
    </source>
</reference>
<organism evidence="1 3">
    <name type="scientific">Dreissena polymorpha</name>
    <name type="common">Zebra mussel</name>
    <name type="synonym">Mytilus polymorpha</name>
    <dbReference type="NCBI Taxonomy" id="45954"/>
    <lineage>
        <taxon>Eukaryota</taxon>
        <taxon>Metazoa</taxon>
        <taxon>Spiralia</taxon>
        <taxon>Lophotrochozoa</taxon>
        <taxon>Mollusca</taxon>
        <taxon>Bivalvia</taxon>
        <taxon>Autobranchia</taxon>
        <taxon>Heteroconchia</taxon>
        <taxon>Euheterodonta</taxon>
        <taxon>Imparidentia</taxon>
        <taxon>Neoheterodontei</taxon>
        <taxon>Myida</taxon>
        <taxon>Dreissenoidea</taxon>
        <taxon>Dreissenidae</taxon>
        <taxon>Dreissena</taxon>
    </lineage>
</organism>
<reference evidence="1" key="1">
    <citation type="journal article" date="2019" name="bioRxiv">
        <title>The Genome of the Zebra Mussel, Dreissena polymorpha: A Resource for Invasive Species Research.</title>
        <authorList>
            <person name="McCartney M.A."/>
            <person name="Auch B."/>
            <person name="Kono T."/>
            <person name="Mallez S."/>
            <person name="Zhang Y."/>
            <person name="Obille A."/>
            <person name="Becker A."/>
            <person name="Abrahante J.E."/>
            <person name="Garbe J."/>
            <person name="Badalamenti J.P."/>
            <person name="Herman A."/>
            <person name="Mangelson H."/>
            <person name="Liachko I."/>
            <person name="Sullivan S."/>
            <person name="Sone E.D."/>
            <person name="Koren S."/>
            <person name="Silverstein K.A.T."/>
            <person name="Beckman K.B."/>
            <person name="Gohl D.M."/>
        </authorList>
    </citation>
    <scope>NUCLEOTIDE SEQUENCE</scope>
    <source>
        <strain evidence="1">Duluth1</strain>
        <tissue evidence="1">Whole animal</tissue>
    </source>
</reference>